<keyword evidence="2" id="KW-0539">Nucleus</keyword>
<dbReference type="EMBL" id="GDQN01009878">
    <property type="protein sequence ID" value="JAT81176.1"/>
    <property type="molecule type" value="Transcribed_RNA"/>
</dbReference>
<evidence type="ECO:0000256" key="2">
    <source>
        <dbReference type="ARBA" id="ARBA00023242"/>
    </source>
</evidence>
<protein>
    <recommendedName>
        <fullName evidence="3">Rad21/Rec8-like protein N-terminal domain-containing protein</fullName>
    </recommendedName>
</protein>
<dbReference type="InterPro" id="IPR006910">
    <property type="entry name" value="Rad21_Rec8_N"/>
</dbReference>
<accession>A0A1E1W2H8</accession>
<name>A0A1E1W2H8_PECGO</name>
<evidence type="ECO:0000313" key="4">
    <source>
        <dbReference type="EMBL" id="JAT81176.1"/>
    </source>
</evidence>
<dbReference type="GO" id="GO:0005634">
    <property type="term" value="C:nucleus"/>
    <property type="evidence" value="ECO:0007669"/>
    <property type="project" value="UniProtKB-SubCell"/>
</dbReference>
<reference evidence="4" key="1">
    <citation type="submission" date="2015-09" db="EMBL/GenBank/DDBJ databases">
        <title>De novo assembly of Pectinophora gossypiella (Pink Bollworm) gut transcriptome.</title>
        <authorList>
            <person name="Tassone E.E."/>
        </authorList>
    </citation>
    <scope>NUCLEOTIDE SEQUENCE</scope>
</reference>
<comment type="subcellular location">
    <subcellularLocation>
        <location evidence="1">Nucleus</location>
    </subcellularLocation>
</comment>
<dbReference type="PANTHER" id="PTHR12585:SF27">
    <property type="entry name" value="MEIOTIC RECOMBINATION PROTEIN REC8 HOMOLOG"/>
    <property type="match status" value="1"/>
</dbReference>
<feature type="domain" description="Rad21/Rec8-like protein N-terminal" evidence="3">
    <location>
        <begin position="1"/>
        <end position="101"/>
    </location>
</feature>
<gene>
    <name evidence="4" type="ORF">g.7629</name>
</gene>
<dbReference type="OrthoDB" id="10071381at2759"/>
<sequence length="255" mass="28836">MFYPVDSLKRGGRFYLCWVADSWPLRFAAITHRQLWSQDIRQLCDDLLEVMTNESGRPANRFSLRLSSQLMRGLVRLYEKKATVLLGDLCMINANVFKSTNKKFVVHEVHERPLRPVPQLPPAVVLPEEPENEQRVEELIQNSGNVVLNIQDITLKEAAIPDFQLPPNDGFGEEHPDQALQSLLGDRTVEMMMAPEMSAPHVSGLDLPADVTDKSHDRSRLPHDAPQMEAVAELDVTVFRKSTAEDLLPAFEKGM</sequence>
<dbReference type="PANTHER" id="PTHR12585">
    <property type="entry name" value="SCC1 / RAD21 FAMILY MEMBER"/>
    <property type="match status" value="1"/>
</dbReference>
<organism evidence="4">
    <name type="scientific">Pectinophora gossypiella</name>
    <name type="common">Cotton pink bollworm</name>
    <name type="synonym">Depressaria gossypiella</name>
    <dbReference type="NCBI Taxonomy" id="13191"/>
    <lineage>
        <taxon>Eukaryota</taxon>
        <taxon>Metazoa</taxon>
        <taxon>Ecdysozoa</taxon>
        <taxon>Arthropoda</taxon>
        <taxon>Hexapoda</taxon>
        <taxon>Insecta</taxon>
        <taxon>Pterygota</taxon>
        <taxon>Neoptera</taxon>
        <taxon>Endopterygota</taxon>
        <taxon>Lepidoptera</taxon>
        <taxon>Glossata</taxon>
        <taxon>Ditrysia</taxon>
        <taxon>Gelechioidea</taxon>
        <taxon>Gelechiidae</taxon>
        <taxon>Apatetrinae</taxon>
        <taxon>Pectinophora</taxon>
    </lineage>
</organism>
<dbReference type="InterPro" id="IPR039781">
    <property type="entry name" value="Rad21/Rec8-like"/>
</dbReference>
<dbReference type="Pfam" id="PF04825">
    <property type="entry name" value="Rad21_Rec8_N"/>
    <property type="match status" value="1"/>
</dbReference>
<evidence type="ECO:0000256" key="1">
    <source>
        <dbReference type="ARBA" id="ARBA00004123"/>
    </source>
</evidence>
<dbReference type="GO" id="GO:0051177">
    <property type="term" value="P:meiotic sister chromatid cohesion"/>
    <property type="evidence" value="ECO:0007669"/>
    <property type="project" value="TreeGrafter"/>
</dbReference>
<evidence type="ECO:0000259" key="3">
    <source>
        <dbReference type="Pfam" id="PF04825"/>
    </source>
</evidence>
<dbReference type="GO" id="GO:0006302">
    <property type="term" value="P:double-strand break repair"/>
    <property type="evidence" value="ECO:0007669"/>
    <property type="project" value="TreeGrafter"/>
</dbReference>
<dbReference type="GO" id="GO:0030893">
    <property type="term" value="C:meiotic cohesin complex"/>
    <property type="evidence" value="ECO:0007669"/>
    <property type="project" value="TreeGrafter"/>
</dbReference>
<dbReference type="AlphaFoldDB" id="A0A1E1W2H8"/>
<dbReference type="GO" id="GO:0003682">
    <property type="term" value="F:chromatin binding"/>
    <property type="evidence" value="ECO:0007669"/>
    <property type="project" value="TreeGrafter"/>
</dbReference>
<proteinExistence type="predicted"/>